<keyword evidence="4" id="KW-1185">Reference proteome</keyword>
<feature type="compositionally biased region" description="Low complexity" evidence="1">
    <location>
        <begin position="111"/>
        <end position="126"/>
    </location>
</feature>
<name>A0AAW1R780_9CHLO</name>
<evidence type="ECO:0000256" key="1">
    <source>
        <dbReference type="SAM" id="MobiDB-lite"/>
    </source>
</evidence>
<protein>
    <recommendedName>
        <fullName evidence="5">Lipoprotein</fullName>
    </recommendedName>
</protein>
<organism evidence="3 4">
    <name type="scientific">[Myrmecia] bisecta</name>
    <dbReference type="NCBI Taxonomy" id="41462"/>
    <lineage>
        <taxon>Eukaryota</taxon>
        <taxon>Viridiplantae</taxon>
        <taxon>Chlorophyta</taxon>
        <taxon>core chlorophytes</taxon>
        <taxon>Trebouxiophyceae</taxon>
        <taxon>Trebouxiales</taxon>
        <taxon>Trebouxiaceae</taxon>
        <taxon>Myrmecia</taxon>
    </lineage>
</organism>
<keyword evidence="2" id="KW-0732">Signal</keyword>
<proteinExistence type="predicted"/>
<sequence length="140" mass="13991">MSARLALLALAICLVGCSAEGPRRMLHQALPTGVAVGQQNVDAADVGTAGDGFSTSYSATQLDKSAAASTADVAGNQPGVETKAYGSRVHDTHVQAHGVDTEVTNNGAQLAGADPNVNPDAANPNGNLAKVEQTLAASTP</sequence>
<dbReference type="Proteomes" id="UP001489004">
    <property type="component" value="Unassembled WGS sequence"/>
</dbReference>
<dbReference type="EMBL" id="JALJOR010000001">
    <property type="protein sequence ID" value="KAK9829642.1"/>
    <property type="molecule type" value="Genomic_DNA"/>
</dbReference>
<dbReference type="AlphaFoldDB" id="A0AAW1R780"/>
<accession>A0AAW1R780</accession>
<comment type="caution">
    <text evidence="3">The sequence shown here is derived from an EMBL/GenBank/DDBJ whole genome shotgun (WGS) entry which is preliminary data.</text>
</comment>
<evidence type="ECO:0000313" key="3">
    <source>
        <dbReference type="EMBL" id="KAK9829642.1"/>
    </source>
</evidence>
<feature type="chain" id="PRO_5043318130" description="Lipoprotein" evidence="2">
    <location>
        <begin position="20"/>
        <end position="140"/>
    </location>
</feature>
<gene>
    <name evidence="3" type="ORF">WJX72_007048</name>
</gene>
<reference evidence="3 4" key="1">
    <citation type="journal article" date="2024" name="Nat. Commun.">
        <title>Phylogenomics reveals the evolutionary origins of lichenization in chlorophyte algae.</title>
        <authorList>
            <person name="Puginier C."/>
            <person name="Libourel C."/>
            <person name="Otte J."/>
            <person name="Skaloud P."/>
            <person name="Haon M."/>
            <person name="Grisel S."/>
            <person name="Petersen M."/>
            <person name="Berrin J.G."/>
            <person name="Delaux P.M."/>
            <person name="Dal Grande F."/>
            <person name="Keller J."/>
        </authorList>
    </citation>
    <scope>NUCLEOTIDE SEQUENCE [LARGE SCALE GENOMIC DNA]</scope>
    <source>
        <strain evidence="3 4">SAG 2043</strain>
    </source>
</reference>
<feature type="signal peptide" evidence="2">
    <location>
        <begin position="1"/>
        <end position="19"/>
    </location>
</feature>
<evidence type="ECO:0000256" key="2">
    <source>
        <dbReference type="SAM" id="SignalP"/>
    </source>
</evidence>
<feature type="region of interest" description="Disordered" evidence="1">
    <location>
        <begin position="106"/>
        <end position="126"/>
    </location>
</feature>
<evidence type="ECO:0008006" key="5">
    <source>
        <dbReference type="Google" id="ProtNLM"/>
    </source>
</evidence>
<evidence type="ECO:0000313" key="4">
    <source>
        <dbReference type="Proteomes" id="UP001489004"/>
    </source>
</evidence>